<dbReference type="STRING" id="856736.SAMN04488058_10162"/>
<name>A0A1H6RT67_9DEIO</name>
<proteinExistence type="predicted"/>
<protein>
    <recommendedName>
        <fullName evidence="3">DinB superfamily protein</fullName>
    </recommendedName>
</protein>
<evidence type="ECO:0000313" key="1">
    <source>
        <dbReference type="EMBL" id="SEI58929.1"/>
    </source>
</evidence>
<gene>
    <name evidence="1" type="ORF">SAMN04488058_10162</name>
</gene>
<keyword evidence="2" id="KW-1185">Reference proteome</keyword>
<accession>A0A1H6RT67</accession>
<dbReference type="RefSeq" id="WP_092262455.1">
    <property type="nucleotide sequence ID" value="NZ_FNZA01000001.1"/>
</dbReference>
<dbReference type="InterPro" id="IPR034660">
    <property type="entry name" value="DinB/YfiT-like"/>
</dbReference>
<reference evidence="2" key="1">
    <citation type="submission" date="2016-10" db="EMBL/GenBank/DDBJ databases">
        <authorList>
            <person name="Varghese N."/>
            <person name="Submissions S."/>
        </authorList>
    </citation>
    <scope>NUCLEOTIDE SEQUENCE [LARGE SCALE GENOMIC DNA]</scope>
    <source>
        <strain evidence="2">CGMCC 1.10218</strain>
    </source>
</reference>
<evidence type="ECO:0008006" key="3">
    <source>
        <dbReference type="Google" id="ProtNLM"/>
    </source>
</evidence>
<dbReference type="InterPro" id="IPR011466">
    <property type="entry name" value="DUF1572"/>
</dbReference>
<sequence length="182" mass="19934">MDPGTLCLTEVRQQLRGVKALGDGALAQLPEDAWHTALSPDGNSAAVLVQHLAGNLHSRWAGLRQGYRAGMEAETPDRDRDTEFMEGERSTTELLKLWEGGWGDFLSALDHLRPEDLGAPLTIRGEPYTVLGAVLRASLHASGHVSQLVFLVKTLRRAAWQTLSIPRGGLAAFNAEMERRSR</sequence>
<dbReference type="Proteomes" id="UP000199223">
    <property type="component" value="Unassembled WGS sequence"/>
</dbReference>
<evidence type="ECO:0000313" key="2">
    <source>
        <dbReference type="Proteomes" id="UP000199223"/>
    </source>
</evidence>
<dbReference type="EMBL" id="FNZA01000001">
    <property type="protein sequence ID" value="SEI58929.1"/>
    <property type="molecule type" value="Genomic_DNA"/>
</dbReference>
<dbReference type="Gene3D" id="1.20.120.450">
    <property type="entry name" value="dinb family like domain"/>
    <property type="match status" value="1"/>
</dbReference>
<dbReference type="SUPFAM" id="SSF109854">
    <property type="entry name" value="DinB/YfiT-like putative metalloenzymes"/>
    <property type="match status" value="1"/>
</dbReference>
<dbReference type="OrthoDB" id="68731at2"/>
<dbReference type="AlphaFoldDB" id="A0A1H6RT67"/>
<organism evidence="1 2">
    <name type="scientific">Deinococcus reticulitermitis</name>
    <dbReference type="NCBI Taxonomy" id="856736"/>
    <lineage>
        <taxon>Bacteria</taxon>
        <taxon>Thermotogati</taxon>
        <taxon>Deinococcota</taxon>
        <taxon>Deinococci</taxon>
        <taxon>Deinococcales</taxon>
        <taxon>Deinococcaceae</taxon>
        <taxon>Deinococcus</taxon>
    </lineage>
</organism>
<dbReference type="Pfam" id="PF07609">
    <property type="entry name" value="DUF1572"/>
    <property type="match status" value="1"/>
</dbReference>